<evidence type="ECO:0000259" key="7">
    <source>
        <dbReference type="Pfam" id="PF00884"/>
    </source>
</evidence>
<dbReference type="CDD" id="cd16015">
    <property type="entry name" value="LTA_synthase"/>
    <property type="match status" value="1"/>
</dbReference>
<evidence type="ECO:0000313" key="9">
    <source>
        <dbReference type="Proteomes" id="UP001597480"/>
    </source>
</evidence>
<comment type="caution">
    <text evidence="8">The sequence shown here is derived from an EMBL/GenBank/DDBJ whole genome shotgun (WGS) entry which is preliminary data.</text>
</comment>
<dbReference type="PANTHER" id="PTHR47371">
    <property type="entry name" value="LIPOTEICHOIC ACID SYNTHASE"/>
    <property type="match status" value="1"/>
</dbReference>
<dbReference type="PANTHER" id="PTHR47371:SF3">
    <property type="entry name" value="PHOSPHOGLYCEROL TRANSFERASE I"/>
    <property type="match status" value="1"/>
</dbReference>
<dbReference type="InterPro" id="IPR050448">
    <property type="entry name" value="OpgB/LTA_synthase_biosynth"/>
</dbReference>
<feature type="domain" description="Sulfatase N-terminal" evidence="7">
    <location>
        <begin position="281"/>
        <end position="552"/>
    </location>
</feature>
<evidence type="ECO:0000256" key="6">
    <source>
        <dbReference type="SAM" id="Phobius"/>
    </source>
</evidence>
<evidence type="ECO:0000256" key="4">
    <source>
        <dbReference type="ARBA" id="ARBA00022989"/>
    </source>
</evidence>
<reference evidence="9" key="1">
    <citation type="journal article" date="2019" name="Int. J. Syst. Evol. Microbiol.">
        <title>The Global Catalogue of Microorganisms (GCM) 10K type strain sequencing project: providing services to taxonomists for standard genome sequencing and annotation.</title>
        <authorList>
            <consortium name="The Broad Institute Genomics Platform"/>
            <consortium name="The Broad Institute Genome Sequencing Center for Infectious Disease"/>
            <person name="Wu L."/>
            <person name="Ma J."/>
        </authorList>
    </citation>
    <scope>NUCLEOTIDE SEQUENCE [LARGE SCALE GENOMIC DNA]</scope>
    <source>
        <strain evidence="9">KCTC 42107</strain>
    </source>
</reference>
<evidence type="ECO:0000256" key="2">
    <source>
        <dbReference type="ARBA" id="ARBA00022475"/>
    </source>
</evidence>
<dbReference type="Gene3D" id="3.40.720.10">
    <property type="entry name" value="Alkaline Phosphatase, subunit A"/>
    <property type="match status" value="1"/>
</dbReference>
<accession>A0ABW5NW83</accession>
<dbReference type="GO" id="GO:0016740">
    <property type="term" value="F:transferase activity"/>
    <property type="evidence" value="ECO:0007669"/>
    <property type="project" value="UniProtKB-KW"/>
</dbReference>
<keyword evidence="4 6" id="KW-1133">Transmembrane helix</keyword>
<feature type="transmembrane region" description="Helical" evidence="6">
    <location>
        <begin position="83"/>
        <end position="101"/>
    </location>
</feature>
<dbReference type="Proteomes" id="UP001597480">
    <property type="component" value="Unassembled WGS sequence"/>
</dbReference>
<keyword evidence="3 6" id="KW-0812">Transmembrane</keyword>
<dbReference type="Gene3D" id="3.30.1120.80">
    <property type="match status" value="1"/>
</dbReference>
<dbReference type="EC" id="2.7.8.-" evidence="8"/>
<feature type="transmembrane region" description="Helical" evidence="6">
    <location>
        <begin position="12"/>
        <end position="32"/>
    </location>
</feature>
<dbReference type="RefSeq" id="WP_379820801.1">
    <property type="nucleotide sequence ID" value="NZ_JBHUMD010000024.1"/>
</dbReference>
<evidence type="ECO:0000313" key="8">
    <source>
        <dbReference type="EMBL" id="MFD2602333.1"/>
    </source>
</evidence>
<evidence type="ECO:0000256" key="3">
    <source>
        <dbReference type="ARBA" id="ARBA00022692"/>
    </source>
</evidence>
<protein>
    <submittedName>
        <fullName evidence="8">LTA synthase family protein</fullName>
        <ecNumber evidence="8">2.7.8.-</ecNumber>
    </submittedName>
</protein>
<dbReference type="InterPro" id="IPR017850">
    <property type="entry name" value="Alkaline_phosphatase_core_sf"/>
</dbReference>
<dbReference type="InterPro" id="IPR000917">
    <property type="entry name" value="Sulfatase_N"/>
</dbReference>
<name>A0ABW5NW83_9FLAO</name>
<dbReference type="PIRSF" id="PIRSF005091">
    <property type="entry name" value="Mmb_sulf_HI1246"/>
    <property type="match status" value="1"/>
</dbReference>
<proteinExistence type="predicted"/>
<gene>
    <name evidence="8" type="ORF">ACFSR3_09730</name>
</gene>
<sequence length="650" mass="73731">MKKLHYLKSIANFMLIGLAITTLSRIILFFIFKERIDDTPDYWYIFPIGLRFDLILLCYLSFLPIVLITFIPSKHLHYINRFLNIYYIFFLCLLLIMELSSSDFIKQYDTRPNRLFLDYLIYPKEVMGTLLKSYLGSIALTFVVMGGFIFLLIKKRKTLFGTPNAAYKMKLILFVPVAFLLFFGARSSLTSKRPINASNAVFSFDQLTNCMGLNSLYTVAFAAYSLKNEDNPAKMYGKMEANEAYSRVKKYMTAEASDFTDAELPLLHTQTPDSLNPQPMNVVIFLQESLGAEYVGSLGGKPLTPNFDALTKEGLLFTNLYCTGTRSVRGIEAVVTGFLPSPSESVVKLSNSQSGFFTLADLFKSKGYDTSFIYGGMANFDNMASFFNGNGFENIVDEEDFDKDGKKYALKGTWGYSDEDLVVKANEYFKSQKGKPFFSLMFSTSNHEPFEFPDGRIELYDKQKNTVNNAMKYADFAIGKFFEMAKKEDYFKNTLFIVVADHNTRTYGKHLVPIHKFHIPALIIAPGVAKGSKYDKLCSQIDLAPTILDMIGMNFETPMPGRNLKKLKDDVIGRSIMQFHDINAFRVGDQVVIMQPKKEPLQFKIKNDTVLEAVPLDKELAKDALGHVTAASDLYSQRKYTTKKNKKTGN</sequence>
<feature type="transmembrane region" description="Helical" evidence="6">
    <location>
        <begin position="165"/>
        <end position="185"/>
    </location>
</feature>
<evidence type="ECO:0000256" key="5">
    <source>
        <dbReference type="ARBA" id="ARBA00023136"/>
    </source>
</evidence>
<comment type="subcellular location">
    <subcellularLocation>
        <location evidence="1">Cell membrane</location>
        <topology evidence="1">Multi-pass membrane protein</topology>
    </subcellularLocation>
</comment>
<feature type="transmembrane region" description="Helical" evidence="6">
    <location>
        <begin position="44"/>
        <end position="71"/>
    </location>
</feature>
<dbReference type="Pfam" id="PF00884">
    <property type="entry name" value="Sulfatase"/>
    <property type="match status" value="1"/>
</dbReference>
<keyword evidence="2" id="KW-1003">Cell membrane</keyword>
<evidence type="ECO:0000256" key="1">
    <source>
        <dbReference type="ARBA" id="ARBA00004651"/>
    </source>
</evidence>
<organism evidence="8 9">
    <name type="scientific">Flavobacterium suzhouense</name>
    <dbReference type="NCBI Taxonomy" id="1529638"/>
    <lineage>
        <taxon>Bacteria</taxon>
        <taxon>Pseudomonadati</taxon>
        <taxon>Bacteroidota</taxon>
        <taxon>Flavobacteriia</taxon>
        <taxon>Flavobacteriales</taxon>
        <taxon>Flavobacteriaceae</taxon>
        <taxon>Flavobacterium</taxon>
    </lineage>
</organism>
<keyword evidence="9" id="KW-1185">Reference proteome</keyword>
<keyword evidence="8" id="KW-0808">Transferase</keyword>
<dbReference type="EMBL" id="JBHUMD010000024">
    <property type="protein sequence ID" value="MFD2602333.1"/>
    <property type="molecule type" value="Genomic_DNA"/>
</dbReference>
<feature type="transmembrane region" description="Helical" evidence="6">
    <location>
        <begin position="134"/>
        <end position="153"/>
    </location>
</feature>
<keyword evidence="5 6" id="KW-0472">Membrane</keyword>
<dbReference type="SUPFAM" id="SSF53649">
    <property type="entry name" value="Alkaline phosphatase-like"/>
    <property type="match status" value="1"/>
</dbReference>
<dbReference type="InterPro" id="IPR012160">
    <property type="entry name" value="LtaS-like"/>
</dbReference>